<dbReference type="PANTHER" id="PTHR38117">
    <property type="entry name" value="NACHT AND WD40 DOMAIN PROTEIN"/>
    <property type="match status" value="1"/>
</dbReference>
<sequence length="165" mass="18274">MGFLETSFPLSHKHAIPAGVDKATAIAKLHDHIYIIDCGPYVTSRTPQPSPAWDSYDKPKGVKFASEKVDVHEVKNKYENPIMGSDIKSTYYFIDTTEGVFIRVHSPMGTVIESIFTVKEKGDGSLELCHELQGRCNKALVGICKKDSDKNYDILVGIIAQKMVA</sequence>
<dbReference type="VEuPathDB" id="FungiDB:M_BR32_EuGene_00075681"/>
<accession>A0A4P7NCU1</accession>
<dbReference type="AlphaFoldDB" id="A0A4P7NCU1"/>
<dbReference type="PANTHER" id="PTHR38117:SF1">
    <property type="entry name" value="DUF3074 DOMAIN-CONTAINING PROTEIN"/>
    <property type="match status" value="1"/>
</dbReference>
<reference evidence="2 3" key="1">
    <citation type="journal article" date="2019" name="Mol. Biol. Evol.">
        <title>Blast fungal genomes show frequent chromosomal changes, gene gains and losses, and effector gene turnover.</title>
        <authorList>
            <person name="Gomez Luciano L.B."/>
            <person name="Jason Tsai I."/>
            <person name="Chuma I."/>
            <person name="Tosa Y."/>
            <person name="Chen Y.H."/>
            <person name="Li J.Y."/>
            <person name="Li M.Y."/>
            <person name="Jade Lu M.Y."/>
            <person name="Nakayashiki H."/>
            <person name="Li W.H."/>
        </authorList>
    </citation>
    <scope>NUCLEOTIDE SEQUENCE [LARGE SCALE GENOMIC DNA]</scope>
    <source>
        <strain evidence="2">MZ5-1-6</strain>
    </source>
</reference>
<evidence type="ECO:0000313" key="3">
    <source>
        <dbReference type="Proteomes" id="UP000294847"/>
    </source>
</evidence>
<organism evidence="2 3">
    <name type="scientific">Pyricularia oryzae</name>
    <name type="common">Rice blast fungus</name>
    <name type="synonym">Magnaporthe oryzae</name>
    <dbReference type="NCBI Taxonomy" id="318829"/>
    <lineage>
        <taxon>Eukaryota</taxon>
        <taxon>Fungi</taxon>
        <taxon>Dikarya</taxon>
        <taxon>Ascomycota</taxon>
        <taxon>Pezizomycotina</taxon>
        <taxon>Sordariomycetes</taxon>
        <taxon>Sordariomycetidae</taxon>
        <taxon>Magnaporthales</taxon>
        <taxon>Pyriculariaceae</taxon>
        <taxon>Pyricularia</taxon>
    </lineage>
</organism>
<evidence type="ECO:0000259" key="1">
    <source>
        <dbReference type="Pfam" id="PF23155"/>
    </source>
</evidence>
<gene>
    <name evidence="2" type="ORF">PoMZ_03556</name>
</gene>
<protein>
    <recommendedName>
        <fullName evidence="1">DUF7053 domain-containing protein</fullName>
    </recommendedName>
</protein>
<name>A0A4P7NCU1_PYROR</name>
<dbReference type="InterPro" id="IPR055481">
    <property type="entry name" value="DUF7053"/>
</dbReference>
<feature type="domain" description="DUF7053" evidence="1">
    <location>
        <begin position="12"/>
        <end position="162"/>
    </location>
</feature>
<proteinExistence type="predicted"/>
<dbReference type="Pfam" id="PF23155">
    <property type="entry name" value="DUF7053"/>
    <property type="match status" value="1"/>
</dbReference>
<dbReference type="Proteomes" id="UP000294847">
    <property type="component" value="Chromosome 3"/>
</dbReference>
<dbReference type="EMBL" id="CP034206">
    <property type="protein sequence ID" value="QBZ58600.1"/>
    <property type="molecule type" value="Genomic_DNA"/>
</dbReference>
<evidence type="ECO:0000313" key="2">
    <source>
        <dbReference type="EMBL" id="QBZ58600.1"/>
    </source>
</evidence>